<dbReference type="Pfam" id="PF01851">
    <property type="entry name" value="PC_rep"/>
    <property type="match status" value="3"/>
</dbReference>
<evidence type="ECO:0000313" key="7">
    <source>
        <dbReference type="EMBL" id="KNC82952.1"/>
    </source>
</evidence>
<protein>
    <submittedName>
        <fullName evidence="7">26S proteasome non-ATPase regulatory subunit 2</fullName>
    </submittedName>
</protein>
<feature type="compositionally biased region" description="Low complexity" evidence="4">
    <location>
        <begin position="640"/>
        <end position="652"/>
    </location>
</feature>
<dbReference type="SUPFAM" id="SSF48371">
    <property type="entry name" value="ARM repeat"/>
    <property type="match status" value="1"/>
</dbReference>
<feature type="compositionally biased region" description="Basic and acidic residues" evidence="4">
    <location>
        <begin position="653"/>
        <end position="666"/>
    </location>
</feature>
<proteinExistence type="inferred from homology"/>
<dbReference type="GO" id="GO:0008540">
    <property type="term" value="C:proteasome regulatory particle, base subcomplex"/>
    <property type="evidence" value="ECO:0007669"/>
    <property type="project" value="TreeGrafter"/>
</dbReference>
<evidence type="ECO:0000313" key="8">
    <source>
        <dbReference type="Proteomes" id="UP000054560"/>
    </source>
</evidence>
<reference evidence="7 8" key="1">
    <citation type="submission" date="2011-02" db="EMBL/GenBank/DDBJ databases">
        <title>The Genome Sequence of Sphaeroforma arctica JP610.</title>
        <authorList>
            <consortium name="The Broad Institute Genome Sequencing Platform"/>
            <person name="Russ C."/>
            <person name="Cuomo C."/>
            <person name="Young S.K."/>
            <person name="Zeng Q."/>
            <person name="Gargeya S."/>
            <person name="Alvarado L."/>
            <person name="Berlin A."/>
            <person name="Chapman S.B."/>
            <person name="Chen Z."/>
            <person name="Freedman E."/>
            <person name="Gellesch M."/>
            <person name="Goldberg J."/>
            <person name="Griggs A."/>
            <person name="Gujja S."/>
            <person name="Heilman E."/>
            <person name="Heiman D."/>
            <person name="Howarth C."/>
            <person name="Mehta T."/>
            <person name="Neiman D."/>
            <person name="Pearson M."/>
            <person name="Roberts A."/>
            <person name="Saif S."/>
            <person name="Shea T."/>
            <person name="Shenoy N."/>
            <person name="Sisk P."/>
            <person name="Stolte C."/>
            <person name="Sykes S."/>
            <person name="White J."/>
            <person name="Yandava C."/>
            <person name="Burger G."/>
            <person name="Gray M.W."/>
            <person name="Holland P.W.H."/>
            <person name="King N."/>
            <person name="Lang F.B.F."/>
            <person name="Roger A.J."/>
            <person name="Ruiz-Trillo I."/>
            <person name="Haas B."/>
            <person name="Nusbaum C."/>
            <person name="Birren B."/>
        </authorList>
    </citation>
    <scope>NUCLEOTIDE SEQUENCE [LARGE SCALE GENOMIC DNA]</scope>
    <source>
        <strain evidence="7 8">JP610</strain>
    </source>
</reference>
<sequence length="929" mass="101289">MMTGTSVDKSVAEAEKKDKDVVSDKKDGAKGKEKVEEADLNEEDRLLKETLELCMEKLNGDDAKQYKEALNKLKDSIQTATSGMTSVPKPLKFLEPHFTAIKAAHEKITDENDKKLTADIVSVLAMTATESKEKDCLNYRLLGMQGSLADWGHEYVRHLTTEIGDLHNEQLLLGEEEVNQVEKDKILIMTKEIVPYCLKHNAEAEACDLVMEIECLDLLIEHVDKDTYQRVCNYIVSCVPYTPVEESAILLQAALDLYMAHGKQVHALQLAIRLNKPEVIKSVFEKIEDPVVKKQASYILARQMLPAQYDDETSEELLEILANAHLNQNFLALGRDLDVMEAKVPEDIYKSHLEPSRSTFGSSVDSARQNLASTFVNAFVNAGFGQDKLMTVEGNTWLYKNKEHGMMSASASLGMVLLWDVDGGLTQIDKFLYSNDDYVKAGALLACGVVTAGVRNECDPALALLSDYVLHSSNIMRVGSIMGLGIAYAGSSREEVTDLLIPVLSDDKSNMETLGMASIALGMTCVGTANAEVVEAILTCLMSEKVTSNQSDTYVLFIALGLALCYLRREEAVEGTMEALKTLPGSIAQFASVLLDVCAYAGSGNVLKVQKLLHMCSEHIKTDDEEDTTEPEPAAGASGEGTPDAAGTAAGTKTKEGDANEDEKAQDNRYQGIAVIGLALVAMGEEIGTDMAIRSCSHLLQYGEEVIRRAVPLALALLCASNPKLNVLDTLSKLSHDQDAEVAHNAIFAMGMVGCGTNNARIAAMLRQLAVYYHKDPNNLFMTRLAQGLLHMGKGTMTISPYHSDHSIMSLVSTSSLLAVLMSLLDVKKTILAKNHYILYLLTPAMFPRMLATFDEDLNPLPVSVRVGQAVDTVGQAGKPKTITGVQTHTTPVLLGSNERAELGTEEYISLTPTIEGFVILKKNPDYEA</sequence>
<dbReference type="Pfam" id="PF18051">
    <property type="entry name" value="RPN1_C"/>
    <property type="match status" value="1"/>
</dbReference>
<dbReference type="PANTHER" id="PTHR10943">
    <property type="entry name" value="26S PROTEASOME NON-ATPASE REGULATORY SUBUNIT"/>
    <property type="match status" value="1"/>
</dbReference>
<dbReference type="InterPro" id="IPR040892">
    <property type="entry name" value="RPN1_N"/>
</dbReference>
<evidence type="ECO:0000256" key="3">
    <source>
        <dbReference type="ARBA" id="ARBA00022942"/>
    </source>
</evidence>
<dbReference type="EMBL" id="KQ241877">
    <property type="protein sequence ID" value="KNC82952.1"/>
    <property type="molecule type" value="Genomic_DNA"/>
</dbReference>
<dbReference type="PIRSF" id="PIRSF015965">
    <property type="entry name" value="26S_Psome_Rpn1"/>
    <property type="match status" value="1"/>
</dbReference>
<dbReference type="OrthoDB" id="10252509at2759"/>
<dbReference type="InterPro" id="IPR041433">
    <property type="entry name" value="RPN1_C"/>
</dbReference>
<keyword evidence="2" id="KW-0677">Repeat</keyword>
<feature type="region of interest" description="Disordered" evidence="4">
    <location>
        <begin position="1"/>
        <end position="42"/>
    </location>
</feature>
<dbReference type="InterPro" id="IPR011989">
    <property type="entry name" value="ARM-like"/>
</dbReference>
<dbReference type="InterPro" id="IPR002015">
    <property type="entry name" value="Proteasome/cyclosome_rpt"/>
</dbReference>
<dbReference type="Proteomes" id="UP000054560">
    <property type="component" value="Unassembled WGS sequence"/>
</dbReference>
<dbReference type="GeneID" id="25905278"/>
<dbReference type="GO" id="GO:0043161">
    <property type="term" value="P:proteasome-mediated ubiquitin-dependent protein catabolic process"/>
    <property type="evidence" value="ECO:0007669"/>
    <property type="project" value="TreeGrafter"/>
</dbReference>
<feature type="domain" description="RPN1 N-terminal" evidence="5">
    <location>
        <begin position="51"/>
        <end position="354"/>
    </location>
</feature>
<accession>A0A0L0G1C1</accession>
<feature type="compositionally biased region" description="Basic and acidic residues" evidence="4">
    <location>
        <begin position="10"/>
        <end position="42"/>
    </location>
</feature>
<evidence type="ECO:0000256" key="1">
    <source>
        <dbReference type="ARBA" id="ARBA00005460"/>
    </source>
</evidence>
<dbReference type="STRING" id="667725.A0A0L0G1C1"/>
<dbReference type="GO" id="GO:0042176">
    <property type="term" value="P:regulation of protein catabolic process"/>
    <property type="evidence" value="ECO:0007669"/>
    <property type="project" value="InterPro"/>
</dbReference>
<dbReference type="GO" id="GO:0005634">
    <property type="term" value="C:nucleus"/>
    <property type="evidence" value="ECO:0007669"/>
    <property type="project" value="TreeGrafter"/>
</dbReference>
<dbReference type="GO" id="GO:0030234">
    <property type="term" value="F:enzyme regulator activity"/>
    <property type="evidence" value="ECO:0007669"/>
    <property type="project" value="InterPro"/>
</dbReference>
<feature type="domain" description="26S proteasome non-ATPase regulatory subunit RPN1 C-terminal" evidence="6">
    <location>
        <begin position="874"/>
        <end position="927"/>
    </location>
</feature>
<dbReference type="eggNOG" id="KOG2005">
    <property type="taxonomic scope" value="Eukaryota"/>
</dbReference>
<dbReference type="AlphaFoldDB" id="A0A0L0G1C1"/>
<dbReference type="PANTHER" id="PTHR10943:SF1">
    <property type="entry name" value="26S PROTEASOME NON-ATPASE REGULATORY SUBUNIT 2"/>
    <property type="match status" value="1"/>
</dbReference>
<feature type="region of interest" description="Disordered" evidence="4">
    <location>
        <begin position="621"/>
        <end position="666"/>
    </location>
</feature>
<dbReference type="RefSeq" id="XP_014156854.1">
    <property type="nucleotide sequence ID" value="XM_014301379.1"/>
</dbReference>
<dbReference type="Pfam" id="PF17781">
    <property type="entry name" value="RPN1_RPN2_N"/>
    <property type="match status" value="1"/>
</dbReference>
<gene>
    <name evidence="7" type="ORF">SARC_04774</name>
</gene>
<dbReference type="GO" id="GO:0034515">
    <property type="term" value="C:proteasome storage granule"/>
    <property type="evidence" value="ECO:0007669"/>
    <property type="project" value="TreeGrafter"/>
</dbReference>
<dbReference type="InterPro" id="IPR016643">
    <property type="entry name" value="26S_Psome_Rpn1"/>
</dbReference>
<evidence type="ECO:0000256" key="2">
    <source>
        <dbReference type="ARBA" id="ARBA00022737"/>
    </source>
</evidence>
<evidence type="ECO:0000259" key="5">
    <source>
        <dbReference type="Pfam" id="PF17781"/>
    </source>
</evidence>
<evidence type="ECO:0000256" key="4">
    <source>
        <dbReference type="SAM" id="MobiDB-lite"/>
    </source>
</evidence>
<evidence type="ECO:0000259" key="6">
    <source>
        <dbReference type="Pfam" id="PF18051"/>
    </source>
</evidence>
<keyword evidence="3 7" id="KW-0647">Proteasome</keyword>
<keyword evidence="8" id="KW-1185">Reference proteome</keyword>
<comment type="similarity">
    <text evidence="1">Belongs to the proteasome subunit S2 family.</text>
</comment>
<dbReference type="Gene3D" id="1.25.10.10">
    <property type="entry name" value="Leucine-rich Repeat Variant"/>
    <property type="match status" value="1"/>
</dbReference>
<name>A0A0L0G1C1_9EUKA</name>
<organism evidence="7 8">
    <name type="scientific">Sphaeroforma arctica JP610</name>
    <dbReference type="NCBI Taxonomy" id="667725"/>
    <lineage>
        <taxon>Eukaryota</taxon>
        <taxon>Ichthyosporea</taxon>
        <taxon>Ichthyophonida</taxon>
        <taxon>Sphaeroforma</taxon>
    </lineage>
</organism>
<dbReference type="InterPro" id="IPR016024">
    <property type="entry name" value="ARM-type_fold"/>
</dbReference>